<dbReference type="PANTHER" id="PTHR44688:SF16">
    <property type="entry name" value="DNA-BINDING TRANSCRIPTIONAL ACTIVATOR DEVR_DOSR"/>
    <property type="match status" value="1"/>
</dbReference>
<dbReference type="Proteomes" id="UP001183648">
    <property type="component" value="Unassembled WGS sequence"/>
</dbReference>
<organism evidence="5 6">
    <name type="scientific">Nocardioides marmoribigeumensis</name>
    <dbReference type="NCBI Taxonomy" id="433649"/>
    <lineage>
        <taxon>Bacteria</taxon>
        <taxon>Bacillati</taxon>
        <taxon>Actinomycetota</taxon>
        <taxon>Actinomycetes</taxon>
        <taxon>Propionibacteriales</taxon>
        <taxon>Nocardioidaceae</taxon>
        <taxon>Nocardioides</taxon>
    </lineage>
</organism>
<dbReference type="Gene3D" id="1.10.10.10">
    <property type="entry name" value="Winged helix-like DNA-binding domain superfamily/Winged helix DNA-binding domain"/>
    <property type="match status" value="1"/>
</dbReference>
<evidence type="ECO:0000256" key="2">
    <source>
        <dbReference type="ARBA" id="ARBA00023125"/>
    </source>
</evidence>
<sequence length="272" mass="28038">MRLLTGLRPTPVDLVAAVAVSTAAQLEIWAPRLVPGTASGDGSHLLLALTTLPVTLALAVRRPAPLPAAVGAFALVALQAVLTVPTEGLSVLAALLVLTYSLSAHATPSQAAVGAVAVVAGSAVTSEDGADLAFALLVFGAAWVVGHVVGRRTEEVVALTGDVRELTARLDEAAALLAEAEHRRAANLSGHGHLSGLTARELDVVREIARGRSNAEIAAELVISEWTVKTHVGSVLRKLGLRDRAQVVVAAYESGLVRPTTRRDRQTPGSGT</sequence>
<gene>
    <name evidence="5" type="ORF">J2S63_000343</name>
</gene>
<comment type="caution">
    <text evidence="5">The sequence shown here is derived from an EMBL/GenBank/DDBJ whole genome shotgun (WGS) entry which is preliminary data.</text>
</comment>
<dbReference type="PRINTS" id="PR00038">
    <property type="entry name" value="HTHLUXR"/>
</dbReference>
<keyword evidence="2 5" id="KW-0238">DNA-binding</keyword>
<evidence type="ECO:0000259" key="4">
    <source>
        <dbReference type="PROSITE" id="PS50043"/>
    </source>
</evidence>
<dbReference type="CDD" id="cd06170">
    <property type="entry name" value="LuxR_C_like"/>
    <property type="match status" value="1"/>
</dbReference>
<dbReference type="InterPro" id="IPR016032">
    <property type="entry name" value="Sig_transdc_resp-reg_C-effctor"/>
</dbReference>
<dbReference type="RefSeq" id="WP_310297792.1">
    <property type="nucleotide sequence ID" value="NZ_BAAAPS010000011.1"/>
</dbReference>
<dbReference type="Pfam" id="PF00196">
    <property type="entry name" value="GerE"/>
    <property type="match status" value="1"/>
</dbReference>
<evidence type="ECO:0000256" key="3">
    <source>
        <dbReference type="ARBA" id="ARBA00023163"/>
    </source>
</evidence>
<proteinExistence type="predicted"/>
<keyword evidence="1" id="KW-0805">Transcription regulation</keyword>
<evidence type="ECO:0000313" key="6">
    <source>
        <dbReference type="Proteomes" id="UP001183648"/>
    </source>
</evidence>
<dbReference type="PROSITE" id="PS50043">
    <property type="entry name" value="HTH_LUXR_2"/>
    <property type="match status" value="1"/>
</dbReference>
<reference evidence="5 6" key="1">
    <citation type="submission" date="2023-07" db="EMBL/GenBank/DDBJ databases">
        <title>Sequencing the genomes of 1000 actinobacteria strains.</title>
        <authorList>
            <person name="Klenk H.-P."/>
        </authorList>
    </citation>
    <scope>NUCLEOTIDE SEQUENCE [LARGE SCALE GENOMIC DNA]</scope>
    <source>
        <strain evidence="5 6">DSM 19426</strain>
    </source>
</reference>
<protein>
    <submittedName>
        <fullName evidence="5">DNA-binding CsgD family transcriptional regulator</fullName>
    </submittedName>
</protein>
<dbReference type="InterPro" id="IPR036388">
    <property type="entry name" value="WH-like_DNA-bd_sf"/>
</dbReference>
<dbReference type="PANTHER" id="PTHR44688">
    <property type="entry name" value="DNA-BINDING TRANSCRIPTIONAL ACTIVATOR DEVR_DOSR"/>
    <property type="match status" value="1"/>
</dbReference>
<dbReference type="EMBL" id="JAVDYG010000001">
    <property type="protein sequence ID" value="MDR7360790.1"/>
    <property type="molecule type" value="Genomic_DNA"/>
</dbReference>
<dbReference type="SMART" id="SM00421">
    <property type="entry name" value="HTH_LUXR"/>
    <property type="match status" value="1"/>
</dbReference>
<evidence type="ECO:0000256" key="1">
    <source>
        <dbReference type="ARBA" id="ARBA00023015"/>
    </source>
</evidence>
<accession>A0ABU2BQ83</accession>
<dbReference type="SUPFAM" id="SSF46894">
    <property type="entry name" value="C-terminal effector domain of the bipartite response regulators"/>
    <property type="match status" value="1"/>
</dbReference>
<dbReference type="GO" id="GO:0003677">
    <property type="term" value="F:DNA binding"/>
    <property type="evidence" value="ECO:0007669"/>
    <property type="project" value="UniProtKB-KW"/>
</dbReference>
<feature type="domain" description="HTH luxR-type" evidence="4">
    <location>
        <begin position="190"/>
        <end position="255"/>
    </location>
</feature>
<name>A0ABU2BQ83_9ACTN</name>
<dbReference type="InterPro" id="IPR000792">
    <property type="entry name" value="Tscrpt_reg_LuxR_C"/>
</dbReference>
<dbReference type="PROSITE" id="PS00622">
    <property type="entry name" value="HTH_LUXR_1"/>
    <property type="match status" value="1"/>
</dbReference>
<keyword evidence="3" id="KW-0804">Transcription</keyword>
<keyword evidence="6" id="KW-1185">Reference proteome</keyword>
<evidence type="ECO:0000313" key="5">
    <source>
        <dbReference type="EMBL" id="MDR7360790.1"/>
    </source>
</evidence>